<dbReference type="Gene3D" id="3.30.40.10">
    <property type="entry name" value="Zinc/RING finger domain, C3HC4 (zinc finger)"/>
    <property type="match status" value="1"/>
</dbReference>
<dbReference type="PANTHER" id="PTHR13301">
    <property type="entry name" value="X-BOX TRANSCRIPTION FACTOR-RELATED"/>
    <property type="match status" value="1"/>
</dbReference>
<accession>A0ABR0PWN0</accession>
<evidence type="ECO:0000259" key="2">
    <source>
        <dbReference type="Pfam" id="PF14569"/>
    </source>
</evidence>
<keyword evidence="1" id="KW-1133">Transmembrane helix</keyword>
<keyword evidence="4" id="KW-1185">Reference proteome</keyword>
<evidence type="ECO:0000313" key="3">
    <source>
        <dbReference type="EMBL" id="KAK5831299.1"/>
    </source>
</evidence>
<evidence type="ECO:0000256" key="1">
    <source>
        <dbReference type="SAM" id="Phobius"/>
    </source>
</evidence>
<gene>
    <name evidence="3" type="ORF">PVK06_015094</name>
</gene>
<dbReference type="Pfam" id="PF14569">
    <property type="entry name" value="zf-UDP"/>
    <property type="match status" value="1"/>
</dbReference>
<organism evidence="3 4">
    <name type="scientific">Gossypium arboreum</name>
    <name type="common">Tree cotton</name>
    <name type="synonym">Gossypium nanking</name>
    <dbReference type="NCBI Taxonomy" id="29729"/>
    <lineage>
        <taxon>Eukaryota</taxon>
        <taxon>Viridiplantae</taxon>
        <taxon>Streptophyta</taxon>
        <taxon>Embryophyta</taxon>
        <taxon>Tracheophyta</taxon>
        <taxon>Spermatophyta</taxon>
        <taxon>Magnoliopsida</taxon>
        <taxon>eudicotyledons</taxon>
        <taxon>Gunneridae</taxon>
        <taxon>Pentapetalae</taxon>
        <taxon>rosids</taxon>
        <taxon>malvids</taxon>
        <taxon>Malvales</taxon>
        <taxon>Malvaceae</taxon>
        <taxon>Malvoideae</taxon>
        <taxon>Gossypium</taxon>
    </lineage>
</organism>
<keyword evidence="1" id="KW-0472">Membrane</keyword>
<comment type="caution">
    <text evidence="3">The sequence shown here is derived from an EMBL/GenBank/DDBJ whole genome shotgun (WGS) entry which is preliminary data.</text>
</comment>
<dbReference type="Proteomes" id="UP001358586">
    <property type="component" value="Chromosome 5"/>
</dbReference>
<reference evidence="3 4" key="1">
    <citation type="submission" date="2023-03" db="EMBL/GenBank/DDBJ databases">
        <title>WGS of Gossypium arboreum.</title>
        <authorList>
            <person name="Yu D."/>
        </authorList>
    </citation>
    <scope>NUCLEOTIDE SEQUENCE [LARGE SCALE GENOMIC DNA]</scope>
    <source>
        <tissue evidence="3">Leaf</tissue>
    </source>
</reference>
<feature type="domain" description="Cellulose synthase RING-type zinc finger" evidence="2">
    <location>
        <begin position="7"/>
        <end position="56"/>
    </location>
</feature>
<sequence length="196" mass="22208">MIESGVPVCHTCGEHVGLNGNGEPFVACHDCNFPICKTCFDYELKEGRKASLRCENLLDDAEKASGDRSTMAAHMGKSQDAGIHARHINSVSTLDSADAFQPLSTVIPISKSRLALYRTVIIMRLIILGLFFHYRVTNPVDSAFALWLTSVICEIWFAFSWVLDQFPKWYPINRDTYIDRRSARYKSMNQNFHSCH</sequence>
<dbReference type="SUPFAM" id="SSF57850">
    <property type="entry name" value="RING/U-box"/>
    <property type="match status" value="1"/>
</dbReference>
<dbReference type="EMBL" id="JARKNE010000005">
    <property type="protein sequence ID" value="KAK5831299.1"/>
    <property type="molecule type" value="Genomic_DNA"/>
</dbReference>
<dbReference type="InterPro" id="IPR027934">
    <property type="entry name" value="CES_Znf_RING"/>
</dbReference>
<feature type="transmembrane region" description="Helical" evidence="1">
    <location>
        <begin position="144"/>
        <end position="163"/>
    </location>
</feature>
<evidence type="ECO:0000313" key="4">
    <source>
        <dbReference type="Proteomes" id="UP001358586"/>
    </source>
</evidence>
<dbReference type="InterPro" id="IPR013083">
    <property type="entry name" value="Znf_RING/FYVE/PHD"/>
</dbReference>
<keyword evidence="1" id="KW-0812">Transmembrane</keyword>
<name>A0ABR0PWN0_GOSAR</name>
<feature type="transmembrane region" description="Helical" evidence="1">
    <location>
        <begin position="115"/>
        <end position="132"/>
    </location>
</feature>
<proteinExistence type="predicted"/>
<protein>
    <recommendedName>
        <fullName evidence="2">Cellulose synthase RING-type zinc finger domain-containing protein</fullName>
    </recommendedName>
</protein>